<dbReference type="AlphaFoldDB" id="A0A9N9BK21"/>
<reference evidence="1" key="1">
    <citation type="submission" date="2021-06" db="EMBL/GenBank/DDBJ databases">
        <authorList>
            <person name="Kallberg Y."/>
            <person name="Tangrot J."/>
            <person name="Rosling A."/>
        </authorList>
    </citation>
    <scope>NUCLEOTIDE SEQUENCE</scope>
    <source>
        <strain evidence="1">AZ414A</strain>
    </source>
</reference>
<protein>
    <submittedName>
        <fullName evidence="1">4501_t:CDS:1</fullName>
    </submittedName>
</protein>
<evidence type="ECO:0000313" key="2">
    <source>
        <dbReference type="Proteomes" id="UP000789706"/>
    </source>
</evidence>
<name>A0A9N9BK21_9GLOM</name>
<keyword evidence="2" id="KW-1185">Reference proteome</keyword>
<accession>A0A9N9BK21</accession>
<dbReference type="OrthoDB" id="2631350at2759"/>
<gene>
    <name evidence="1" type="ORF">DEBURN_LOCUS7862</name>
</gene>
<comment type="caution">
    <text evidence="1">The sequence shown here is derived from an EMBL/GenBank/DDBJ whole genome shotgun (WGS) entry which is preliminary data.</text>
</comment>
<dbReference type="EMBL" id="CAJVPK010001031">
    <property type="protein sequence ID" value="CAG8566652.1"/>
    <property type="molecule type" value="Genomic_DNA"/>
</dbReference>
<dbReference type="Proteomes" id="UP000789706">
    <property type="component" value="Unassembled WGS sequence"/>
</dbReference>
<organism evidence="1 2">
    <name type="scientific">Diversispora eburnea</name>
    <dbReference type="NCBI Taxonomy" id="1213867"/>
    <lineage>
        <taxon>Eukaryota</taxon>
        <taxon>Fungi</taxon>
        <taxon>Fungi incertae sedis</taxon>
        <taxon>Mucoromycota</taxon>
        <taxon>Glomeromycotina</taxon>
        <taxon>Glomeromycetes</taxon>
        <taxon>Diversisporales</taxon>
        <taxon>Diversisporaceae</taxon>
        <taxon>Diversispora</taxon>
    </lineage>
</organism>
<sequence>MATKIPTEILIKILNNVQSFRSTKDLYSSLLVVNRIWCKMIRSRGRKHYVFKLIRISYRLGLTQNGFDLSSSPLQATFDYPSFTHKFIIDNLVNFISIYSKQIISSDRDINNKNNNKNELRILFRVICKLIINRCSFLDYFSLRRVENFRHYSGLIDSILELPGAQKAFKKLKNFTSMRGNNDLIFPSYQSSRLICHNILNMDLFLYSYSQLQLFSKLISVQKSLEDIFIDASNYPCN</sequence>
<proteinExistence type="predicted"/>
<evidence type="ECO:0000313" key="1">
    <source>
        <dbReference type="EMBL" id="CAG8566652.1"/>
    </source>
</evidence>